<evidence type="ECO:0000313" key="16">
    <source>
        <dbReference type="EMBL" id="ABZ06600.1"/>
    </source>
</evidence>
<keyword evidence="11 13" id="KW-0472">Membrane</keyword>
<evidence type="ECO:0000256" key="3">
    <source>
        <dbReference type="ARBA" id="ARBA00022475"/>
    </source>
</evidence>
<proteinExistence type="predicted"/>
<dbReference type="SUPFAM" id="SSF56601">
    <property type="entry name" value="beta-lactamase/transpeptidase-like"/>
    <property type="match status" value="1"/>
</dbReference>
<comment type="subcellular location">
    <subcellularLocation>
        <location evidence="2">Cell membrane</location>
    </subcellularLocation>
    <subcellularLocation>
        <location evidence="1">Membrane</location>
        <topology evidence="1">Single-pass membrane protein</topology>
    </subcellularLocation>
</comment>
<dbReference type="InterPro" id="IPR017790">
    <property type="entry name" value="Penicillin-binding_protein_2"/>
</dbReference>
<organism evidence="16">
    <name type="scientific">uncultured marine microorganism HF4000_133G03</name>
    <dbReference type="NCBI Taxonomy" id="455521"/>
    <lineage>
        <taxon>unclassified sequences</taxon>
        <taxon>environmental samples</taxon>
    </lineage>
</organism>
<keyword evidence="6 13" id="KW-0812">Transmembrane</keyword>
<reference evidence="16" key="1">
    <citation type="journal article" date="2008" name="ISME J.">
        <title>Genomic patterns of recombination, clonal divergence and environment in marine microbial populations.</title>
        <authorList>
            <person name="Konstantinidis K.T."/>
            <person name="Delong E.F."/>
        </authorList>
    </citation>
    <scope>NUCLEOTIDE SEQUENCE</scope>
</reference>
<evidence type="ECO:0000256" key="7">
    <source>
        <dbReference type="ARBA" id="ARBA00022801"/>
    </source>
</evidence>
<keyword evidence="8" id="KW-0133">Cell shape</keyword>
<evidence type="ECO:0000256" key="8">
    <source>
        <dbReference type="ARBA" id="ARBA00022960"/>
    </source>
</evidence>
<keyword evidence="9" id="KW-0573">Peptidoglycan synthesis</keyword>
<dbReference type="GO" id="GO:0006508">
    <property type="term" value="P:proteolysis"/>
    <property type="evidence" value="ECO:0007669"/>
    <property type="project" value="UniProtKB-KW"/>
</dbReference>
<evidence type="ECO:0000256" key="12">
    <source>
        <dbReference type="ARBA" id="ARBA00023316"/>
    </source>
</evidence>
<feature type="domain" description="Penicillin-binding protein dimerisation" evidence="15">
    <location>
        <begin position="62"/>
        <end position="235"/>
    </location>
</feature>
<dbReference type="PANTHER" id="PTHR30627">
    <property type="entry name" value="PEPTIDOGLYCAN D,D-TRANSPEPTIDASE"/>
    <property type="match status" value="1"/>
</dbReference>
<feature type="domain" description="Penicillin-binding protein transpeptidase" evidence="14">
    <location>
        <begin position="267"/>
        <end position="636"/>
    </location>
</feature>
<keyword evidence="4" id="KW-0997">Cell inner membrane</keyword>
<evidence type="ECO:0000256" key="13">
    <source>
        <dbReference type="SAM" id="Phobius"/>
    </source>
</evidence>
<dbReference type="Gene3D" id="3.90.1310.10">
    <property type="entry name" value="Penicillin-binding protein 2a (Domain 2)"/>
    <property type="match status" value="1"/>
</dbReference>
<dbReference type="InterPro" id="IPR001460">
    <property type="entry name" value="PCN-bd_Tpept"/>
</dbReference>
<protein>
    <submittedName>
        <fullName evidence="16">Putative Penicillin binding protein transpeptidase domain protein</fullName>
    </submittedName>
</protein>
<feature type="transmembrane region" description="Helical" evidence="13">
    <location>
        <begin position="20"/>
        <end position="39"/>
    </location>
</feature>
<name>B3T1Z1_9ZZZZ</name>
<evidence type="ECO:0000256" key="11">
    <source>
        <dbReference type="ARBA" id="ARBA00023136"/>
    </source>
</evidence>
<keyword evidence="7" id="KW-0378">Hydrolase</keyword>
<evidence type="ECO:0000259" key="15">
    <source>
        <dbReference type="Pfam" id="PF03717"/>
    </source>
</evidence>
<evidence type="ECO:0000259" key="14">
    <source>
        <dbReference type="Pfam" id="PF00905"/>
    </source>
</evidence>
<keyword evidence="3" id="KW-1003">Cell membrane</keyword>
<dbReference type="SUPFAM" id="SSF56519">
    <property type="entry name" value="Penicillin binding protein dimerisation domain"/>
    <property type="match status" value="1"/>
</dbReference>
<gene>
    <name evidence="16" type="ORF">ALOHA_HF4000133G03ctg1g5</name>
</gene>
<evidence type="ECO:0000256" key="4">
    <source>
        <dbReference type="ARBA" id="ARBA00022519"/>
    </source>
</evidence>
<sequence length="656" mass="74764">MLEDSQLIQNKTKLITRRMFMLTGVKFAVFFVIIGRLFYLQISENIKYRSLSEKNRLREWKVPPQRGIIEDFFGEKIADNTQVFQLHMMPEDVPNIEVLFFRLSKLINFNERQKRNLLKKIKKRKPWEPVIVSDNLTWSEFSKLNLFLHEIPGIKPVVAVARKYLQDGSFSHLIGYVSDVSISDLENSEFLRKVHVPGLKTGKTGLEKSLNESMVGEAGYQRYEVNAYGKRVKELKFIQGTVGKNYKTTLDMDVQKFANELLKDKSGSICVMDIYTGDIIAMVSSPTFDANKFVHGIASEDWQELINDTKKPLINKSIAGLYPPGSTIKPIVALSALENDVVSPNTIVECKGEIELYGHKYHCWKEKGHGFLKLRNAIKQSCDIYFYETARKLGVDRLAITSKKFGLGSKVFDILDEEKTGLVPTTKWKLKNIGKGWVIGETLLAGIGQGYFQATPIQLCLMTAQLANGGFKIKPRIIDDKNTLEPIILGWRKELAYRNKEKSDFNTTTSSQTADLPINVGSNLLKLYRNSENVKFVLDAQFGATNEPMGTSYRSRHIKSEYIYAGKTGTSQTRTITEEERELKLKQKDLPYERRDHALFTAFAPYKNPRYALSVLIEHGGTGASIAAPIAKKIIKKVIDRHQLRKKYQQDLFQEI</sequence>
<dbReference type="InterPro" id="IPR005311">
    <property type="entry name" value="PBP_dimer"/>
</dbReference>
<dbReference type="InterPro" id="IPR050515">
    <property type="entry name" value="Beta-lactam/transpept"/>
</dbReference>
<evidence type="ECO:0000256" key="9">
    <source>
        <dbReference type="ARBA" id="ARBA00022984"/>
    </source>
</evidence>
<dbReference type="PANTHER" id="PTHR30627:SF2">
    <property type="entry name" value="PEPTIDOGLYCAN D,D-TRANSPEPTIDASE MRDA"/>
    <property type="match status" value="1"/>
</dbReference>
<dbReference type="Pfam" id="PF00905">
    <property type="entry name" value="Transpeptidase"/>
    <property type="match status" value="1"/>
</dbReference>
<evidence type="ECO:0000256" key="5">
    <source>
        <dbReference type="ARBA" id="ARBA00022670"/>
    </source>
</evidence>
<keyword evidence="5" id="KW-0645">Protease</keyword>
<dbReference type="Pfam" id="PF03717">
    <property type="entry name" value="PBP_dimer"/>
    <property type="match status" value="1"/>
</dbReference>
<dbReference type="EMBL" id="EU016580">
    <property type="protein sequence ID" value="ABZ06600.1"/>
    <property type="molecule type" value="Genomic_DNA"/>
</dbReference>
<evidence type="ECO:0000256" key="10">
    <source>
        <dbReference type="ARBA" id="ARBA00022989"/>
    </source>
</evidence>
<dbReference type="GO" id="GO:0008658">
    <property type="term" value="F:penicillin binding"/>
    <property type="evidence" value="ECO:0007669"/>
    <property type="project" value="InterPro"/>
</dbReference>
<dbReference type="Gene3D" id="3.40.710.10">
    <property type="entry name" value="DD-peptidase/beta-lactamase superfamily"/>
    <property type="match status" value="1"/>
</dbReference>
<dbReference type="Gene3D" id="3.30.1390.30">
    <property type="entry name" value="Penicillin-binding protein 2a, domain 3"/>
    <property type="match status" value="1"/>
</dbReference>
<keyword evidence="12" id="KW-0961">Cell wall biogenesis/degradation</keyword>
<dbReference type="GO" id="GO:0071555">
    <property type="term" value="P:cell wall organization"/>
    <property type="evidence" value="ECO:0007669"/>
    <property type="project" value="UniProtKB-KW"/>
</dbReference>
<evidence type="ECO:0000256" key="1">
    <source>
        <dbReference type="ARBA" id="ARBA00004167"/>
    </source>
</evidence>
<evidence type="ECO:0000256" key="6">
    <source>
        <dbReference type="ARBA" id="ARBA00022692"/>
    </source>
</evidence>
<dbReference type="GO" id="GO:0005886">
    <property type="term" value="C:plasma membrane"/>
    <property type="evidence" value="ECO:0007669"/>
    <property type="project" value="UniProtKB-SubCell"/>
</dbReference>
<dbReference type="GO" id="GO:0071972">
    <property type="term" value="F:peptidoglycan L,D-transpeptidase activity"/>
    <property type="evidence" value="ECO:0007669"/>
    <property type="project" value="TreeGrafter"/>
</dbReference>
<evidence type="ECO:0000256" key="2">
    <source>
        <dbReference type="ARBA" id="ARBA00004236"/>
    </source>
</evidence>
<dbReference type="InterPro" id="IPR036138">
    <property type="entry name" value="PBP_dimer_sf"/>
</dbReference>
<dbReference type="InterPro" id="IPR012338">
    <property type="entry name" value="Beta-lactam/transpept-like"/>
</dbReference>
<dbReference type="GO" id="GO:0009002">
    <property type="term" value="F:serine-type D-Ala-D-Ala carboxypeptidase activity"/>
    <property type="evidence" value="ECO:0007669"/>
    <property type="project" value="InterPro"/>
</dbReference>
<accession>B3T1Z1</accession>
<dbReference type="NCBIfam" id="TIGR03423">
    <property type="entry name" value="pbp2_mrdA"/>
    <property type="match status" value="1"/>
</dbReference>
<keyword evidence="10 13" id="KW-1133">Transmembrane helix</keyword>
<dbReference type="AlphaFoldDB" id="B3T1Z1"/>